<organism evidence="2 3">
    <name type="scientific">Vibrio tapetis subsp. tapetis</name>
    <dbReference type="NCBI Taxonomy" id="1671868"/>
    <lineage>
        <taxon>Bacteria</taxon>
        <taxon>Pseudomonadati</taxon>
        <taxon>Pseudomonadota</taxon>
        <taxon>Gammaproteobacteria</taxon>
        <taxon>Vibrionales</taxon>
        <taxon>Vibrionaceae</taxon>
        <taxon>Vibrio</taxon>
    </lineage>
</organism>
<evidence type="ECO:0000259" key="1">
    <source>
        <dbReference type="Pfam" id="PF11575"/>
    </source>
</evidence>
<protein>
    <recommendedName>
        <fullName evidence="1">Ferric siderophore reductase C-terminal domain-containing protein</fullName>
    </recommendedName>
</protein>
<reference evidence="2 3" key="1">
    <citation type="submission" date="2017-10" db="EMBL/GenBank/DDBJ databases">
        <authorList>
            <person name="Banno H."/>
            <person name="Chua N.-H."/>
        </authorList>
    </citation>
    <scope>NUCLEOTIDE SEQUENCE [LARGE SCALE GENOMIC DNA]</scope>
    <source>
        <strain evidence="2">Vibrio tapetis CECT4600</strain>
    </source>
</reference>
<dbReference type="InterPro" id="IPR024726">
    <property type="entry name" value="FhuF_C"/>
</dbReference>
<dbReference type="InterPro" id="IPR023998">
    <property type="entry name" value="FCR-like"/>
</dbReference>
<sequence>MVKTTPPFFSDLYQNIAESSPEAGHSYWLSRTWDVSVWQPVYIAFISVYGFHTAPDFTQFSQQRNGDYVAGFHFFSHEHQHGDIPHLIAVVGKQLAHLLENYRLQLDELYRCRPGFVRHLLVDLIISCCIRASTVIPNFSYSQIRQHAKLWLEALSLPPQRIDSIYQQEHGIYYPRKSCCLVYKTKSGQLCADCPRHYKNKEQMHVSIVGN</sequence>
<dbReference type="NCBIfam" id="TIGR03950">
    <property type="entry name" value="sidero_Fe_reduc"/>
    <property type="match status" value="1"/>
</dbReference>
<keyword evidence="3" id="KW-1185">Reference proteome</keyword>
<dbReference type="KEGG" id="vta:A2099"/>
<dbReference type="Pfam" id="PF11575">
    <property type="entry name" value="FhuF_C"/>
    <property type="match status" value="1"/>
</dbReference>
<proteinExistence type="predicted"/>
<evidence type="ECO:0000313" key="3">
    <source>
        <dbReference type="Proteomes" id="UP000235828"/>
    </source>
</evidence>
<dbReference type="Proteomes" id="UP000235828">
    <property type="component" value="Chromosome A"/>
</dbReference>
<accession>A0A2N8ZDX1</accession>
<dbReference type="RefSeq" id="WP_172443111.1">
    <property type="nucleotide sequence ID" value="NZ_LT960611.1"/>
</dbReference>
<name>A0A2N8ZDX1_9VIBR</name>
<dbReference type="EMBL" id="LT960611">
    <property type="protein sequence ID" value="SON50078.1"/>
    <property type="molecule type" value="Genomic_DNA"/>
</dbReference>
<dbReference type="AlphaFoldDB" id="A0A2N8ZDX1"/>
<gene>
    <name evidence="2" type="ORF">VTAP4600_A2099</name>
</gene>
<evidence type="ECO:0000313" key="2">
    <source>
        <dbReference type="EMBL" id="SON50078.1"/>
    </source>
</evidence>
<dbReference type="GO" id="GO:0051537">
    <property type="term" value="F:2 iron, 2 sulfur cluster binding"/>
    <property type="evidence" value="ECO:0007669"/>
    <property type="project" value="InterPro"/>
</dbReference>
<feature type="domain" description="Ferric siderophore reductase C-terminal" evidence="1">
    <location>
        <begin position="176"/>
        <end position="196"/>
    </location>
</feature>